<keyword evidence="2" id="KW-0449">Lipoprotein</keyword>
<evidence type="ECO:0000256" key="1">
    <source>
        <dbReference type="SAM" id="MobiDB-lite"/>
    </source>
</evidence>
<dbReference type="Proteomes" id="UP000054683">
    <property type="component" value="Unassembled WGS sequence"/>
</dbReference>
<feature type="compositionally biased region" description="Gly residues" evidence="1">
    <location>
        <begin position="323"/>
        <end position="333"/>
    </location>
</feature>
<evidence type="ECO:0000313" key="3">
    <source>
        <dbReference type="Proteomes" id="UP000054683"/>
    </source>
</evidence>
<proteinExistence type="predicted"/>
<dbReference type="AlphaFoldDB" id="A0A158JG77"/>
<protein>
    <submittedName>
        <fullName evidence="2">Putative lipoprotein</fullName>
    </submittedName>
</protein>
<sequence>MGLAIRFSPYADDNFNLAVRCIATCVELLQCLIYTPKESVLAWVISAANSPGTSGLKLQVAPVPLRGASRPIPFYQRQATLTMSTDNACFLRPALAALCVTSLVTLAACGGSVCVGLDGCGGASVAPNIAISGTAATGTALASAAVSFSCAQGSGSTLSDGGGHYSITFNATLPCIVTVTSGGTALHSVAFAGGTFNTTPETELMLVYLASQLGTNETSLITGFPNNSQFQQVLANQADVLAAQSATVTNLQQRYALTLTAPAFLTTPFFVGQAGVDSDLGALAAAGAIDANGMPDPAAVSLLSAAGLAHPLTATSTPSSSTGGAGSTTGGMM</sequence>
<dbReference type="EMBL" id="FCOK02000086">
    <property type="protein sequence ID" value="SAL67635.1"/>
    <property type="molecule type" value="Genomic_DNA"/>
</dbReference>
<gene>
    <name evidence="2" type="ORF">AWB69_07809</name>
</gene>
<feature type="compositionally biased region" description="Low complexity" evidence="1">
    <location>
        <begin position="313"/>
        <end position="322"/>
    </location>
</feature>
<accession>A0A158JG77</accession>
<feature type="region of interest" description="Disordered" evidence="1">
    <location>
        <begin position="313"/>
        <end position="333"/>
    </location>
</feature>
<name>A0A158JG77_9BURK</name>
<organism evidence="2 3">
    <name type="scientific">Caballeronia udeis</name>
    <dbReference type="NCBI Taxonomy" id="1232866"/>
    <lineage>
        <taxon>Bacteria</taxon>
        <taxon>Pseudomonadati</taxon>
        <taxon>Pseudomonadota</taxon>
        <taxon>Betaproteobacteria</taxon>
        <taxon>Burkholderiales</taxon>
        <taxon>Burkholderiaceae</taxon>
        <taxon>Caballeronia</taxon>
    </lineage>
</organism>
<reference evidence="2 3" key="1">
    <citation type="submission" date="2016-01" db="EMBL/GenBank/DDBJ databases">
        <authorList>
            <person name="Oliw E.H."/>
        </authorList>
    </citation>
    <scope>NUCLEOTIDE SEQUENCE [LARGE SCALE GENOMIC DNA]</scope>
    <source>
        <strain evidence="2">LMG 27134</strain>
    </source>
</reference>
<evidence type="ECO:0000313" key="2">
    <source>
        <dbReference type="EMBL" id="SAL67635.1"/>
    </source>
</evidence>